<protein>
    <recommendedName>
        <fullName evidence="4">HIRAN domain-containing protein</fullName>
    </recommendedName>
</protein>
<comment type="caution">
    <text evidence="2">The sequence shown here is derived from an EMBL/GenBank/DDBJ whole genome shotgun (WGS) entry which is preliminary data.</text>
</comment>
<sequence>MGFFSKLFGGESTKPAKTPQKAPERIQVPQGKIAYDIEGKQSIVTYVYVGEQLARVPEGDTFWLDVVWATPEVQRIAEQWGWEPFDNSLVLVYQGVPVAGINWNVRLLHELLDMGVKVRLRARRNRGFYQPGIPNVKSRLPEESKGADQIWAWLNRHGMFRKFVYATATEASIEDGKYRVEVRMVEPKPGSKAKPRVGYFVGDKMIGFTTARSSKYGEMRELVGIPTGLCTVENGEGTSGPVRRIVFEGSPDWLQ</sequence>
<evidence type="ECO:0000256" key="1">
    <source>
        <dbReference type="SAM" id="MobiDB-lite"/>
    </source>
</evidence>
<dbReference type="RefSeq" id="WP_283712932.1">
    <property type="nucleotide sequence ID" value="NZ_JASJEW010000002.1"/>
</dbReference>
<dbReference type="EMBL" id="JASJEX010000003">
    <property type="protein sequence ID" value="MDJ1129811.1"/>
    <property type="molecule type" value="Genomic_DNA"/>
</dbReference>
<gene>
    <name evidence="2" type="ORF">QJ043_06950</name>
</gene>
<organism evidence="2 3">
    <name type="scientific">Kribbibacterium absianum</name>
    <dbReference type="NCBI Taxonomy" id="3044210"/>
    <lineage>
        <taxon>Bacteria</taxon>
        <taxon>Bacillati</taxon>
        <taxon>Actinomycetota</taxon>
        <taxon>Coriobacteriia</taxon>
        <taxon>Coriobacteriales</taxon>
        <taxon>Kribbibacteriaceae</taxon>
        <taxon>Kribbibacterium</taxon>
    </lineage>
</organism>
<evidence type="ECO:0000313" key="3">
    <source>
        <dbReference type="Proteomes" id="UP001431693"/>
    </source>
</evidence>
<evidence type="ECO:0000313" key="2">
    <source>
        <dbReference type="EMBL" id="MDJ1129811.1"/>
    </source>
</evidence>
<accession>A0ABT6ZL99</accession>
<feature type="region of interest" description="Disordered" evidence="1">
    <location>
        <begin position="1"/>
        <end position="23"/>
    </location>
</feature>
<reference evidence="2" key="1">
    <citation type="submission" date="2023-05" db="EMBL/GenBank/DDBJ databases">
        <title>[olsenella] sp. nov., isolated from a pig farm feces dump.</title>
        <authorList>
            <person name="Chang Y.-H."/>
        </authorList>
    </citation>
    <scope>NUCLEOTIDE SEQUENCE</scope>
    <source>
        <strain evidence="2">YH-ols2217</strain>
    </source>
</reference>
<evidence type="ECO:0008006" key="4">
    <source>
        <dbReference type="Google" id="ProtNLM"/>
    </source>
</evidence>
<proteinExistence type="predicted"/>
<name>A0ABT6ZL99_9ACTN</name>
<dbReference type="Proteomes" id="UP001431693">
    <property type="component" value="Unassembled WGS sequence"/>
</dbReference>
<keyword evidence="3" id="KW-1185">Reference proteome</keyword>